<evidence type="ECO:0000313" key="5">
    <source>
        <dbReference type="Proteomes" id="UP000712281"/>
    </source>
</evidence>
<dbReference type="GO" id="GO:0070291">
    <property type="term" value="P:N-acylethanolamine metabolic process"/>
    <property type="evidence" value="ECO:0007669"/>
    <property type="project" value="TreeGrafter"/>
</dbReference>
<dbReference type="Gene3D" id="3.90.1300.10">
    <property type="entry name" value="Amidase signature (AS) domain"/>
    <property type="match status" value="1"/>
</dbReference>
<feature type="region of interest" description="Disordered" evidence="2">
    <location>
        <begin position="1"/>
        <end position="31"/>
    </location>
</feature>
<evidence type="ECO:0000259" key="3">
    <source>
        <dbReference type="Pfam" id="PF01425"/>
    </source>
</evidence>
<comment type="caution">
    <text evidence="4">The sequence shown here is derived from an EMBL/GenBank/DDBJ whole genome shotgun (WGS) entry which is preliminary data.</text>
</comment>
<evidence type="ECO:0000256" key="2">
    <source>
        <dbReference type="SAM" id="MobiDB-lite"/>
    </source>
</evidence>
<dbReference type="GO" id="GO:0047412">
    <property type="term" value="F:N-(long-chain-acyl)ethanolamine deacylase activity"/>
    <property type="evidence" value="ECO:0007669"/>
    <property type="project" value="TreeGrafter"/>
</dbReference>
<dbReference type="InterPro" id="IPR000120">
    <property type="entry name" value="Amidase"/>
</dbReference>
<dbReference type="AlphaFoldDB" id="A0A8S9KR66"/>
<protein>
    <recommendedName>
        <fullName evidence="3">Amidase domain-containing protein</fullName>
    </recommendedName>
</protein>
<dbReference type="EMBL" id="QGKW02000717">
    <property type="protein sequence ID" value="KAF2595786.1"/>
    <property type="molecule type" value="Genomic_DNA"/>
</dbReference>
<comment type="similarity">
    <text evidence="1">Belongs to the amidase family.</text>
</comment>
<evidence type="ECO:0000313" key="4">
    <source>
        <dbReference type="EMBL" id="KAF2595786.1"/>
    </source>
</evidence>
<accession>A0A8S9KR66</accession>
<dbReference type="PANTHER" id="PTHR11895:SF156">
    <property type="entry name" value="FATTY ACID AMIDE HYDROLASE"/>
    <property type="match status" value="1"/>
</dbReference>
<dbReference type="PANTHER" id="PTHR11895">
    <property type="entry name" value="TRANSAMIDASE"/>
    <property type="match status" value="1"/>
</dbReference>
<dbReference type="Proteomes" id="UP000712281">
    <property type="component" value="Unassembled WGS sequence"/>
</dbReference>
<name>A0A8S9KR66_BRACR</name>
<dbReference type="InterPro" id="IPR020556">
    <property type="entry name" value="Amidase_CS"/>
</dbReference>
<dbReference type="Pfam" id="PF01425">
    <property type="entry name" value="Amidase"/>
    <property type="match status" value="1"/>
</dbReference>
<feature type="compositionally biased region" description="Polar residues" evidence="2">
    <location>
        <begin position="235"/>
        <end position="244"/>
    </location>
</feature>
<dbReference type="GO" id="GO:0016020">
    <property type="term" value="C:membrane"/>
    <property type="evidence" value="ECO:0007669"/>
    <property type="project" value="TreeGrafter"/>
</dbReference>
<feature type="domain" description="Amidase" evidence="3">
    <location>
        <begin position="1"/>
        <end position="154"/>
    </location>
</feature>
<gene>
    <name evidence="4" type="ORF">F2Q68_00012560</name>
</gene>
<feature type="region of interest" description="Disordered" evidence="2">
    <location>
        <begin position="221"/>
        <end position="244"/>
    </location>
</feature>
<organism evidence="4 5">
    <name type="scientific">Brassica cretica</name>
    <name type="common">Mustard</name>
    <dbReference type="NCBI Taxonomy" id="69181"/>
    <lineage>
        <taxon>Eukaryota</taxon>
        <taxon>Viridiplantae</taxon>
        <taxon>Streptophyta</taxon>
        <taxon>Embryophyta</taxon>
        <taxon>Tracheophyta</taxon>
        <taxon>Spermatophyta</taxon>
        <taxon>Magnoliopsida</taxon>
        <taxon>eudicotyledons</taxon>
        <taxon>Gunneridae</taxon>
        <taxon>Pentapetalae</taxon>
        <taxon>rosids</taxon>
        <taxon>malvids</taxon>
        <taxon>Brassicales</taxon>
        <taxon>Brassicaceae</taxon>
        <taxon>Brassiceae</taxon>
        <taxon>Brassica</taxon>
    </lineage>
</organism>
<proteinExistence type="inferred from homology"/>
<dbReference type="InterPro" id="IPR023631">
    <property type="entry name" value="Amidase_dom"/>
</dbReference>
<sequence>MHELGMGTSGNNSNYGTTRNPHSPERYTGGSSSGSAAIVASGLCPAALGTDGGGSVRIPASLCGVTGLKTTYGRTDMTGSLCAGGTVEVVSPLASSLEDTLLVYAVILGSSSADKLNLNPTPPCLPKLLSHNGGNAIGSLRLGKYTTDPWKLVDGLVTMGDALVEIKKSGPGAITFEQSKELTSAMVKWGRAVGEFVKAASAKKGVTMDISFENYASSNASPTKAAAAGNGGNVPTGQSAKTKA</sequence>
<evidence type="ECO:0000256" key="1">
    <source>
        <dbReference type="ARBA" id="ARBA00009199"/>
    </source>
</evidence>
<dbReference type="InterPro" id="IPR036928">
    <property type="entry name" value="AS_sf"/>
</dbReference>
<feature type="compositionally biased region" description="Polar residues" evidence="2">
    <location>
        <begin position="9"/>
        <end position="21"/>
    </location>
</feature>
<reference evidence="4" key="1">
    <citation type="submission" date="2019-12" db="EMBL/GenBank/DDBJ databases">
        <title>Genome sequencing and annotation of Brassica cretica.</title>
        <authorList>
            <person name="Studholme D.J."/>
            <person name="Sarris P.F."/>
        </authorList>
    </citation>
    <scope>NUCLEOTIDE SEQUENCE</scope>
    <source>
        <strain evidence="4">PFS-001/15</strain>
        <tissue evidence="4">Leaf</tissue>
    </source>
</reference>
<dbReference type="SUPFAM" id="SSF75304">
    <property type="entry name" value="Amidase signature (AS) enzymes"/>
    <property type="match status" value="1"/>
</dbReference>
<dbReference type="PROSITE" id="PS00571">
    <property type="entry name" value="AMIDASES"/>
    <property type="match status" value="1"/>
</dbReference>